<evidence type="ECO:0000313" key="1">
    <source>
        <dbReference type="EMBL" id="MEA5361728.1"/>
    </source>
</evidence>
<keyword evidence="2" id="KW-1185">Reference proteome</keyword>
<gene>
    <name evidence="1" type="ORF">VA596_19460</name>
</gene>
<dbReference type="EMBL" id="JAYFSI010000004">
    <property type="protein sequence ID" value="MEA5361728.1"/>
    <property type="molecule type" value="Genomic_DNA"/>
</dbReference>
<dbReference type="SUPFAM" id="SSF53254">
    <property type="entry name" value="Phosphoglycerate mutase-like"/>
    <property type="match status" value="1"/>
</dbReference>
<accession>A0ABU5R6E2</accession>
<dbReference type="Gene3D" id="3.40.50.1240">
    <property type="entry name" value="Phosphoglycerate mutase-like"/>
    <property type="match status" value="1"/>
</dbReference>
<name>A0ABU5R6E2_9PSEU</name>
<sequence length="160" mass="18020">MDRLLLVVRHAKSAWPEGVDDHERPLGPRGLEDAPKAGRWLRENGYLPERVRCSTARRARETWRLVSGEFEQQPPVEYDGDLYGGDYLDIARRTPEDVVRLALVGHETSVSDVTFQLAGRTAIDAFPTGGVAVFAVTESWARLERAQLTAFFRPRDFPGN</sequence>
<protein>
    <submittedName>
        <fullName evidence="1">Histidine phosphatase family protein</fullName>
    </submittedName>
</protein>
<dbReference type="InterPro" id="IPR013078">
    <property type="entry name" value="His_Pase_superF_clade-1"/>
</dbReference>
<dbReference type="PANTHER" id="PTHR47623">
    <property type="entry name" value="OS09G0287300 PROTEIN"/>
    <property type="match status" value="1"/>
</dbReference>
<proteinExistence type="predicted"/>
<organism evidence="1 2">
    <name type="scientific">Amycolatopsis heterodermiae</name>
    <dbReference type="NCBI Taxonomy" id="3110235"/>
    <lineage>
        <taxon>Bacteria</taxon>
        <taxon>Bacillati</taxon>
        <taxon>Actinomycetota</taxon>
        <taxon>Actinomycetes</taxon>
        <taxon>Pseudonocardiales</taxon>
        <taxon>Pseudonocardiaceae</taxon>
        <taxon>Amycolatopsis</taxon>
    </lineage>
</organism>
<dbReference type="Proteomes" id="UP001304298">
    <property type="component" value="Unassembled WGS sequence"/>
</dbReference>
<dbReference type="InterPro" id="IPR029033">
    <property type="entry name" value="His_PPase_superfam"/>
</dbReference>
<comment type="caution">
    <text evidence="1">The sequence shown here is derived from an EMBL/GenBank/DDBJ whole genome shotgun (WGS) entry which is preliminary data.</text>
</comment>
<dbReference type="SMART" id="SM00855">
    <property type="entry name" value="PGAM"/>
    <property type="match status" value="1"/>
</dbReference>
<dbReference type="Pfam" id="PF00300">
    <property type="entry name" value="His_Phos_1"/>
    <property type="match status" value="1"/>
</dbReference>
<dbReference type="PANTHER" id="PTHR47623:SF1">
    <property type="entry name" value="OS09G0287300 PROTEIN"/>
    <property type="match status" value="1"/>
</dbReference>
<reference evidence="1 2" key="1">
    <citation type="submission" date="2023-12" db="EMBL/GenBank/DDBJ databases">
        <title>Amycolatopsis sp. V23-08.</title>
        <authorList>
            <person name="Somphong A."/>
        </authorList>
    </citation>
    <scope>NUCLEOTIDE SEQUENCE [LARGE SCALE GENOMIC DNA]</scope>
    <source>
        <strain evidence="1 2">V23-08</strain>
    </source>
</reference>
<dbReference type="RefSeq" id="WP_323329130.1">
    <property type="nucleotide sequence ID" value="NZ_JAYFSI010000004.1"/>
</dbReference>
<evidence type="ECO:0000313" key="2">
    <source>
        <dbReference type="Proteomes" id="UP001304298"/>
    </source>
</evidence>
<dbReference type="CDD" id="cd07040">
    <property type="entry name" value="HP"/>
    <property type="match status" value="1"/>
</dbReference>